<dbReference type="Gene3D" id="1.10.238.10">
    <property type="entry name" value="EF-hand"/>
    <property type="match status" value="1"/>
</dbReference>
<reference evidence="2" key="1">
    <citation type="journal article" date="2023" name="Commun. Biol.">
        <title>Genome analysis of Parmales, the sister group of diatoms, reveals the evolutionary specialization of diatoms from phago-mixotrophs to photoautotrophs.</title>
        <authorList>
            <person name="Ban H."/>
            <person name="Sato S."/>
            <person name="Yoshikawa S."/>
            <person name="Yamada K."/>
            <person name="Nakamura Y."/>
            <person name="Ichinomiya M."/>
            <person name="Sato N."/>
            <person name="Blanc-Mathieu R."/>
            <person name="Endo H."/>
            <person name="Kuwata A."/>
            <person name="Ogata H."/>
        </authorList>
    </citation>
    <scope>NUCLEOTIDE SEQUENCE [LARGE SCALE GENOMIC DNA]</scope>
</reference>
<protein>
    <submittedName>
        <fullName evidence="1">Uncharacterized protein</fullName>
    </submittedName>
</protein>
<evidence type="ECO:0000313" key="1">
    <source>
        <dbReference type="EMBL" id="GMH92382.1"/>
    </source>
</evidence>
<comment type="caution">
    <text evidence="1">The sequence shown here is derived from an EMBL/GenBank/DDBJ whole genome shotgun (WGS) entry which is preliminary data.</text>
</comment>
<dbReference type="InterPro" id="IPR011992">
    <property type="entry name" value="EF-hand-dom_pair"/>
</dbReference>
<dbReference type="SUPFAM" id="SSF47473">
    <property type="entry name" value="EF-hand"/>
    <property type="match status" value="1"/>
</dbReference>
<dbReference type="Proteomes" id="UP001162640">
    <property type="component" value="Unassembled WGS sequence"/>
</dbReference>
<dbReference type="EMBL" id="BLQM01000494">
    <property type="protein sequence ID" value="GMH92382.1"/>
    <property type="molecule type" value="Genomic_DNA"/>
</dbReference>
<sequence>PPALPRPSAQPLASPEMLQKVRSKYSHLLKAFTHCDSQSTGFLPERELRRLCGVYQVPYRITEKAMAMTDVEGNEVSYTEFSNNIMRVELSKNVKAAAGRE</sequence>
<accession>A0A9W7BL27</accession>
<name>A0A9W7BL27_9STRA</name>
<feature type="non-terminal residue" evidence="1">
    <location>
        <position position="1"/>
    </location>
</feature>
<proteinExistence type="predicted"/>
<dbReference type="AlphaFoldDB" id="A0A9W7BL27"/>
<gene>
    <name evidence="1" type="ORF">TL16_g12328</name>
</gene>
<organism evidence="1 2">
    <name type="scientific">Triparma laevis f. inornata</name>
    <dbReference type="NCBI Taxonomy" id="1714386"/>
    <lineage>
        <taxon>Eukaryota</taxon>
        <taxon>Sar</taxon>
        <taxon>Stramenopiles</taxon>
        <taxon>Ochrophyta</taxon>
        <taxon>Bolidophyceae</taxon>
        <taxon>Parmales</taxon>
        <taxon>Triparmaceae</taxon>
        <taxon>Triparma</taxon>
    </lineage>
</organism>
<evidence type="ECO:0000313" key="2">
    <source>
        <dbReference type="Proteomes" id="UP001162640"/>
    </source>
</evidence>